<dbReference type="EMBL" id="CAJVPQ010003049">
    <property type="protein sequence ID" value="CAG8616548.1"/>
    <property type="molecule type" value="Genomic_DNA"/>
</dbReference>
<comment type="caution">
    <text evidence="1">The sequence shown here is derived from an EMBL/GenBank/DDBJ whole genome shotgun (WGS) entry which is preliminary data.</text>
</comment>
<proteinExistence type="predicted"/>
<keyword evidence="2" id="KW-1185">Reference proteome</keyword>
<dbReference type="PANTHER" id="PTHR33129">
    <property type="entry name" value="PROTEIN KINASE DOMAIN-CONTAINING PROTEIN-RELATED"/>
    <property type="match status" value="1"/>
</dbReference>
<protein>
    <submittedName>
        <fullName evidence="1">14373_t:CDS:1</fullName>
    </submittedName>
</protein>
<dbReference type="Proteomes" id="UP000789570">
    <property type="component" value="Unassembled WGS sequence"/>
</dbReference>
<evidence type="ECO:0000313" key="1">
    <source>
        <dbReference type="EMBL" id="CAG8616548.1"/>
    </source>
</evidence>
<dbReference type="OrthoDB" id="2340858at2759"/>
<name>A0A9N9GK83_9GLOM</name>
<sequence length="342" mass="40327">MHLMANFLVLSENTRFLEKENGLSTVFIRKCYLDLQVVVFKRNKIRITGNPGIEKTYFRYYLLYLLALQNQTILYDNANEAKPIVFYRKNATKSNSEDIEPYLRDSDVWYIVDSKELMEVHANMKVERDQYVQILYKYKKKRQAVYLFNRWRGIPQFVLENANDITHQNRLEEAISCIKEIIFDYVSESVVGTDEINHKIAHIHLDRDGKESYTQVTVRFALTYLKQRVTDQYEVRIREKLIAQIRVGIGSSLLGSSFEYIAHRILQRDTKIQQKQYLFDQATKMTIAKHHPINLAGLKLLCNKLGDTSGKDFIYYYFVIPVVLYDDFKLQTVDAKNTPVWI</sequence>
<accession>A0A9N9GK83</accession>
<dbReference type="InterPro" id="IPR052980">
    <property type="entry name" value="Crinkler_effector"/>
</dbReference>
<reference evidence="1" key="1">
    <citation type="submission" date="2021-06" db="EMBL/GenBank/DDBJ databases">
        <authorList>
            <person name="Kallberg Y."/>
            <person name="Tangrot J."/>
            <person name="Rosling A."/>
        </authorList>
    </citation>
    <scope>NUCLEOTIDE SEQUENCE</scope>
    <source>
        <strain evidence="1">UK204</strain>
    </source>
</reference>
<dbReference type="PANTHER" id="PTHR33129:SF1">
    <property type="entry name" value="ATP-BINDING PROTEIN"/>
    <property type="match status" value="1"/>
</dbReference>
<organism evidence="1 2">
    <name type="scientific">Funneliformis caledonium</name>
    <dbReference type="NCBI Taxonomy" id="1117310"/>
    <lineage>
        <taxon>Eukaryota</taxon>
        <taxon>Fungi</taxon>
        <taxon>Fungi incertae sedis</taxon>
        <taxon>Mucoromycota</taxon>
        <taxon>Glomeromycotina</taxon>
        <taxon>Glomeromycetes</taxon>
        <taxon>Glomerales</taxon>
        <taxon>Glomeraceae</taxon>
        <taxon>Funneliformis</taxon>
    </lineage>
</organism>
<evidence type="ECO:0000313" key="2">
    <source>
        <dbReference type="Proteomes" id="UP000789570"/>
    </source>
</evidence>
<feature type="non-terminal residue" evidence="1">
    <location>
        <position position="342"/>
    </location>
</feature>
<gene>
    <name evidence="1" type="ORF">FCALED_LOCUS9336</name>
</gene>
<dbReference type="AlphaFoldDB" id="A0A9N9GK83"/>